<dbReference type="EMBL" id="JABSTQ010011515">
    <property type="protein sequence ID" value="KAG0410540.1"/>
    <property type="molecule type" value="Genomic_DNA"/>
</dbReference>
<sequence>MGRPRALSGKGDRLRKEWRLRKRRKAAVASTSTASSARLESRRRKQNQRCKGRRWANATDDDRATEVKRKREARRRLHFPPDEQFPFGVTCAVCDRLWFAGDVSTIGGGSGEKKRESGACALRQCIEYSSAEVQQNALQAGLNKLDRHATTFSQTVSPEKSQFLHVCNNAARKKRPLTPMPLRRGSTQLPMVAQTKIFKPLIHQSDSAKKWLQAARKTAASTTHLIRCISKRCGGAETEVAQRTYPLLSVLWGSTDTMVLHYNYYQQLSLLPSARIRPAPRHHE</sequence>
<evidence type="ECO:0000313" key="2">
    <source>
        <dbReference type="Proteomes" id="UP000805193"/>
    </source>
</evidence>
<evidence type="ECO:0000313" key="1">
    <source>
        <dbReference type="EMBL" id="KAG0410540.1"/>
    </source>
</evidence>
<name>A0AC60NTX3_IXOPE</name>
<gene>
    <name evidence="1" type="ORF">HPB47_012346</name>
</gene>
<protein>
    <submittedName>
        <fullName evidence="1">Uncharacterized protein</fullName>
    </submittedName>
</protein>
<proteinExistence type="predicted"/>
<keyword evidence="2" id="KW-1185">Reference proteome</keyword>
<accession>A0AC60NTX3</accession>
<reference evidence="1 2" key="1">
    <citation type="journal article" date="2020" name="Cell">
        <title>Large-Scale Comparative Analyses of Tick Genomes Elucidate Their Genetic Diversity and Vector Capacities.</title>
        <authorList>
            <consortium name="Tick Genome and Microbiome Consortium (TIGMIC)"/>
            <person name="Jia N."/>
            <person name="Wang J."/>
            <person name="Shi W."/>
            <person name="Du L."/>
            <person name="Sun Y."/>
            <person name="Zhan W."/>
            <person name="Jiang J.F."/>
            <person name="Wang Q."/>
            <person name="Zhang B."/>
            <person name="Ji P."/>
            <person name="Bell-Sakyi L."/>
            <person name="Cui X.M."/>
            <person name="Yuan T.T."/>
            <person name="Jiang B.G."/>
            <person name="Yang W.F."/>
            <person name="Lam T.T."/>
            <person name="Chang Q.C."/>
            <person name="Ding S.J."/>
            <person name="Wang X.J."/>
            <person name="Zhu J.G."/>
            <person name="Ruan X.D."/>
            <person name="Zhao L."/>
            <person name="Wei J.T."/>
            <person name="Ye R.Z."/>
            <person name="Que T.C."/>
            <person name="Du C.H."/>
            <person name="Zhou Y.H."/>
            <person name="Cheng J.X."/>
            <person name="Dai P.F."/>
            <person name="Guo W.B."/>
            <person name="Han X.H."/>
            <person name="Huang E.J."/>
            <person name="Li L.F."/>
            <person name="Wei W."/>
            <person name="Gao Y.C."/>
            <person name="Liu J.Z."/>
            <person name="Shao H.Z."/>
            <person name="Wang X."/>
            <person name="Wang C.C."/>
            <person name="Yang T.C."/>
            <person name="Huo Q.B."/>
            <person name="Li W."/>
            <person name="Chen H.Y."/>
            <person name="Chen S.E."/>
            <person name="Zhou L.G."/>
            <person name="Ni X.B."/>
            <person name="Tian J.H."/>
            <person name="Sheng Y."/>
            <person name="Liu T."/>
            <person name="Pan Y.S."/>
            <person name="Xia L.Y."/>
            <person name="Li J."/>
            <person name="Zhao F."/>
            <person name="Cao W.C."/>
        </authorList>
    </citation>
    <scope>NUCLEOTIDE SEQUENCE [LARGE SCALE GENOMIC DNA]</scope>
    <source>
        <strain evidence="1">Iper-2018</strain>
    </source>
</reference>
<comment type="caution">
    <text evidence="1">The sequence shown here is derived from an EMBL/GenBank/DDBJ whole genome shotgun (WGS) entry which is preliminary data.</text>
</comment>
<organism evidence="1 2">
    <name type="scientific">Ixodes persulcatus</name>
    <name type="common">Taiga tick</name>
    <dbReference type="NCBI Taxonomy" id="34615"/>
    <lineage>
        <taxon>Eukaryota</taxon>
        <taxon>Metazoa</taxon>
        <taxon>Ecdysozoa</taxon>
        <taxon>Arthropoda</taxon>
        <taxon>Chelicerata</taxon>
        <taxon>Arachnida</taxon>
        <taxon>Acari</taxon>
        <taxon>Parasitiformes</taxon>
        <taxon>Ixodida</taxon>
        <taxon>Ixodoidea</taxon>
        <taxon>Ixodidae</taxon>
        <taxon>Ixodinae</taxon>
        <taxon>Ixodes</taxon>
    </lineage>
</organism>
<dbReference type="Proteomes" id="UP000805193">
    <property type="component" value="Unassembled WGS sequence"/>
</dbReference>